<name>A0AAU7JEX2_9HYPH</name>
<evidence type="ECO:0000256" key="6">
    <source>
        <dbReference type="ARBA" id="ARBA00023136"/>
    </source>
</evidence>
<keyword evidence="5 7" id="KW-1133">Transmembrane helix</keyword>
<keyword evidence="2 7" id="KW-0813">Transport</keyword>
<dbReference type="PANTHER" id="PTHR30151:SF20">
    <property type="entry name" value="ABC TRANSPORTER PERMEASE PROTEIN HI_0355-RELATED"/>
    <property type="match status" value="1"/>
</dbReference>
<evidence type="ECO:0000313" key="9">
    <source>
        <dbReference type="EMBL" id="XBO38947.1"/>
    </source>
</evidence>
<feature type="transmembrane region" description="Helical" evidence="7">
    <location>
        <begin position="231"/>
        <end position="250"/>
    </location>
</feature>
<dbReference type="RefSeq" id="WP_406855785.1">
    <property type="nucleotide sequence ID" value="NZ_CP157484.1"/>
</dbReference>
<reference evidence="9" key="1">
    <citation type="submission" date="2024-05" db="EMBL/GenBank/DDBJ databases">
        <authorList>
            <person name="Kim S."/>
            <person name="Heo J."/>
            <person name="Choi H."/>
            <person name="Choi Y."/>
            <person name="Kwon S.-W."/>
            <person name="Kim Y."/>
        </authorList>
    </citation>
    <scope>NUCLEOTIDE SEQUENCE</scope>
    <source>
        <strain evidence="9">KACC 23698</strain>
    </source>
</reference>
<feature type="domain" description="ABC transmembrane type-1" evidence="8">
    <location>
        <begin position="70"/>
        <end position="250"/>
    </location>
</feature>
<accession>A0AAU7JEX2</accession>
<dbReference type="GO" id="GO:0005886">
    <property type="term" value="C:plasma membrane"/>
    <property type="evidence" value="ECO:0007669"/>
    <property type="project" value="UniProtKB-SubCell"/>
</dbReference>
<dbReference type="Gene3D" id="1.10.3720.10">
    <property type="entry name" value="MetI-like"/>
    <property type="match status" value="1"/>
</dbReference>
<evidence type="ECO:0000259" key="8">
    <source>
        <dbReference type="PROSITE" id="PS50928"/>
    </source>
</evidence>
<dbReference type="PROSITE" id="PS50928">
    <property type="entry name" value="ABC_TM1"/>
    <property type="match status" value="1"/>
</dbReference>
<dbReference type="CDD" id="cd06261">
    <property type="entry name" value="TM_PBP2"/>
    <property type="match status" value="1"/>
</dbReference>
<evidence type="ECO:0000256" key="2">
    <source>
        <dbReference type="ARBA" id="ARBA00022448"/>
    </source>
</evidence>
<evidence type="ECO:0000256" key="7">
    <source>
        <dbReference type="RuleBase" id="RU363032"/>
    </source>
</evidence>
<keyword evidence="4 7" id="KW-0812">Transmembrane</keyword>
<dbReference type="PANTHER" id="PTHR30151">
    <property type="entry name" value="ALKANE SULFONATE ABC TRANSPORTER-RELATED, MEMBRANE SUBUNIT"/>
    <property type="match status" value="1"/>
</dbReference>
<evidence type="ECO:0000256" key="4">
    <source>
        <dbReference type="ARBA" id="ARBA00022692"/>
    </source>
</evidence>
<evidence type="ECO:0000256" key="1">
    <source>
        <dbReference type="ARBA" id="ARBA00004651"/>
    </source>
</evidence>
<evidence type="ECO:0000256" key="5">
    <source>
        <dbReference type="ARBA" id="ARBA00022989"/>
    </source>
</evidence>
<comment type="subcellular location">
    <subcellularLocation>
        <location evidence="1 7">Cell membrane</location>
        <topology evidence="1 7">Multi-pass membrane protein</topology>
    </subcellularLocation>
</comment>
<evidence type="ECO:0000256" key="3">
    <source>
        <dbReference type="ARBA" id="ARBA00022475"/>
    </source>
</evidence>
<dbReference type="InterPro" id="IPR035906">
    <property type="entry name" value="MetI-like_sf"/>
</dbReference>
<dbReference type="InterPro" id="IPR000515">
    <property type="entry name" value="MetI-like"/>
</dbReference>
<organism evidence="9">
    <name type="scientific">Alsobacter sp. KACC 23698</name>
    <dbReference type="NCBI Taxonomy" id="3149229"/>
    <lineage>
        <taxon>Bacteria</taxon>
        <taxon>Pseudomonadati</taxon>
        <taxon>Pseudomonadota</taxon>
        <taxon>Alphaproteobacteria</taxon>
        <taxon>Hyphomicrobiales</taxon>
        <taxon>Alsobacteraceae</taxon>
        <taxon>Alsobacter</taxon>
    </lineage>
</organism>
<feature type="transmembrane region" description="Helical" evidence="7">
    <location>
        <begin position="189"/>
        <end position="211"/>
    </location>
</feature>
<keyword evidence="6 7" id="KW-0472">Membrane</keyword>
<feature type="transmembrane region" description="Helical" evidence="7">
    <location>
        <begin position="65"/>
        <end position="93"/>
    </location>
</feature>
<dbReference type="SUPFAM" id="SSF161098">
    <property type="entry name" value="MetI-like"/>
    <property type="match status" value="1"/>
</dbReference>
<dbReference type="Pfam" id="PF00528">
    <property type="entry name" value="BPD_transp_1"/>
    <property type="match status" value="1"/>
</dbReference>
<dbReference type="GO" id="GO:0055085">
    <property type="term" value="P:transmembrane transport"/>
    <property type="evidence" value="ECO:0007669"/>
    <property type="project" value="InterPro"/>
</dbReference>
<protein>
    <submittedName>
        <fullName evidence="9">ABC transporter permease</fullName>
    </submittedName>
</protein>
<proteinExistence type="inferred from homology"/>
<dbReference type="EMBL" id="CP157484">
    <property type="protein sequence ID" value="XBO38947.1"/>
    <property type="molecule type" value="Genomic_DNA"/>
</dbReference>
<comment type="similarity">
    <text evidence="7">Belongs to the binding-protein-dependent transport system permease family.</text>
</comment>
<sequence>MATSPPDIRQAPARRRAWRFDPLAWVTAAALILAWEAGVRLTDAPAYLLPAPSRILATLVHRWPVIGAEALTTLIEILCGFASGSLAGLAAALAMSRWPALERALGPILVVSQALPVFAIAPLLVVWFGFGLASKVVMATLIIFFPVATNGLEGLRRTDPGLLELARLHGATPLQSLWMIRIPSALPSWAAGLRIAAAVAPIGAIVGEWVGSSAGLGLLILHANGRSQTDMVFASLAVLAAMSVALWLLVDRLTRRWLRWAPDSLGPGFTGPVLSRSKA</sequence>
<gene>
    <name evidence="9" type="ORF">ABEG18_25245</name>
</gene>
<keyword evidence="3" id="KW-1003">Cell membrane</keyword>
<dbReference type="AlphaFoldDB" id="A0AAU7JEX2"/>
<feature type="transmembrane region" description="Helical" evidence="7">
    <location>
        <begin position="105"/>
        <end position="130"/>
    </location>
</feature>